<evidence type="ECO:0000256" key="4">
    <source>
        <dbReference type="ARBA" id="ARBA00023014"/>
    </source>
</evidence>
<dbReference type="PANTHER" id="PTHR24960:SF79">
    <property type="entry name" value="PHOTOSYSTEM I IRON-SULFUR CENTER"/>
    <property type="match status" value="1"/>
</dbReference>
<keyword evidence="2" id="KW-0479">Metal-binding</keyword>
<evidence type="ECO:0000256" key="1">
    <source>
        <dbReference type="ARBA" id="ARBA00022485"/>
    </source>
</evidence>
<evidence type="ECO:0000256" key="3">
    <source>
        <dbReference type="ARBA" id="ARBA00023004"/>
    </source>
</evidence>
<proteinExistence type="predicted"/>
<dbReference type="InterPro" id="IPR017896">
    <property type="entry name" value="4Fe4S_Fe-S-bd"/>
</dbReference>
<evidence type="ECO:0000256" key="2">
    <source>
        <dbReference type="ARBA" id="ARBA00022723"/>
    </source>
</evidence>
<evidence type="ECO:0000259" key="5">
    <source>
        <dbReference type="PROSITE" id="PS51379"/>
    </source>
</evidence>
<feature type="domain" description="4Fe-4S ferredoxin-type" evidence="5">
    <location>
        <begin position="471"/>
        <end position="500"/>
    </location>
</feature>
<reference evidence="6 7" key="1">
    <citation type="submission" date="2019-03" db="EMBL/GenBank/DDBJ databases">
        <title>Halomonas marinisediminis sp. nov., a moderately halophilic bacterium isolated from the Bohai Gulf.</title>
        <authorList>
            <person name="Ji X."/>
        </authorList>
    </citation>
    <scope>NUCLEOTIDE SEQUENCE [LARGE SCALE GENOMIC DNA]</scope>
    <source>
        <strain evidence="6 7">204</strain>
    </source>
</reference>
<comment type="caution">
    <text evidence="6">The sequence shown here is derived from an EMBL/GenBank/DDBJ whole genome shotgun (WGS) entry which is preliminary data.</text>
</comment>
<dbReference type="SUPFAM" id="SSF54862">
    <property type="entry name" value="4Fe-4S ferredoxins"/>
    <property type="match status" value="1"/>
</dbReference>
<dbReference type="RefSeq" id="WP_132041011.1">
    <property type="nucleotide sequence ID" value="NZ_SLTR01000001.1"/>
</dbReference>
<dbReference type="PROSITE" id="PS00198">
    <property type="entry name" value="4FE4S_FER_1"/>
    <property type="match status" value="1"/>
</dbReference>
<dbReference type="Pfam" id="PF12838">
    <property type="entry name" value="Fer4_7"/>
    <property type="match status" value="1"/>
</dbReference>
<protein>
    <submittedName>
        <fullName evidence="6">4Fe-4S dicluster domain-containing protein</fullName>
    </submittedName>
</protein>
<dbReference type="InterPro" id="IPR050157">
    <property type="entry name" value="PSI_iron-sulfur_center"/>
</dbReference>
<accession>A0ABY2DAZ1</accession>
<feature type="domain" description="4Fe-4S ferredoxin-type" evidence="5">
    <location>
        <begin position="216"/>
        <end position="235"/>
    </location>
</feature>
<dbReference type="Gene3D" id="3.30.70.20">
    <property type="match status" value="2"/>
</dbReference>
<keyword evidence="3" id="KW-0408">Iron</keyword>
<dbReference type="PROSITE" id="PS51379">
    <property type="entry name" value="4FE4S_FER_2"/>
    <property type="match status" value="4"/>
</dbReference>
<organism evidence="6 7">
    <name type="scientific">Halomonas marinisediminis</name>
    <dbReference type="NCBI Taxonomy" id="2546095"/>
    <lineage>
        <taxon>Bacteria</taxon>
        <taxon>Pseudomonadati</taxon>
        <taxon>Pseudomonadota</taxon>
        <taxon>Gammaproteobacteria</taxon>
        <taxon>Oceanospirillales</taxon>
        <taxon>Halomonadaceae</taxon>
        <taxon>Halomonas</taxon>
    </lineage>
</organism>
<keyword evidence="4" id="KW-0411">Iron-sulfur</keyword>
<gene>
    <name evidence="6" type="ORF">E0702_00525</name>
</gene>
<dbReference type="Pfam" id="PF13187">
    <property type="entry name" value="Fer4_9"/>
    <property type="match status" value="1"/>
</dbReference>
<feature type="domain" description="4Fe-4S ferredoxin-type" evidence="5">
    <location>
        <begin position="440"/>
        <end position="469"/>
    </location>
</feature>
<name>A0ABY2DAZ1_9GAMM</name>
<dbReference type="EMBL" id="SLTR01000001">
    <property type="protein sequence ID" value="TDB05484.1"/>
    <property type="molecule type" value="Genomic_DNA"/>
</dbReference>
<evidence type="ECO:0000313" key="7">
    <source>
        <dbReference type="Proteomes" id="UP000294823"/>
    </source>
</evidence>
<dbReference type="InterPro" id="IPR017900">
    <property type="entry name" value="4Fe4S_Fe_S_CS"/>
</dbReference>
<sequence>MTPSIDAITVAIDAITVDDAANRSARETARQRVSWPVNLTPASVTYESAGHALLLGDEVSVRQAAARLQRSGLAAMALLITEPSADDARLDEDQLETLLESTRQLPSRTLTPTQRGQLHIEGYLGQFSIGLHGPDAPLDLALALLGRRHADLILDLGRSPVLELELLPPGYRHLSPQDSACDVELSEFAELVGEFDKPRYFQINADLCAHSASGNVGCTRCLEVCPADAISSHKGRIESRIEIDPYLCQGVGSCSSACPTGAIQFRLPEPARQQEALISWLEAYRQAGGKAPVMRFVEAADLEGEADTPAGHLLDVPLEELGNAGHDQWLTALAAGAAEVRIQVHADLPATLSAFIDDQIAQAQVMLEALGHDPGRVRRIQRGDSAARDALPQRLPLGEEPLVLSGDGKRERFEAVLARLMALGESSGQRHPMPPGSAYGGLEVNRDACTLCFACVSNCPTPALATGDQTPMLSYREADCVQCGLCVEACPEDAIHLLPGFLADPSRTERQVRHEEAPFCCIRCDKPFATAATIANIKAKLADHPYFAGDAAARLEMCEDCRVKDVWQSMARDPESQLKV</sequence>
<dbReference type="PANTHER" id="PTHR24960">
    <property type="entry name" value="PHOTOSYSTEM I IRON-SULFUR CENTER-RELATED"/>
    <property type="match status" value="1"/>
</dbReference>
<keyword evidence="7" id="KW-1185">Reference proteome</keyword>
<dbReference type="Proteomes" id="UP000294823">
    <property type="component" value="Unassembled WGS sequence"/>
</dbReference>
<feature type="domain" description="4Fe-4S ferredoxin-type" evidence="5">
    <location>
        <begin position="239"/>
        <end position="268"/>
    </location>
</feature>
<keyword evidence="1" id="KW-0004">4Fe-4S</keyword>
<evidence type="ECO:0000313" key="6">
    <source>
        <dbReference type="EMBL" id="TDB05484.1"/>
    </source>
</evidence>